<keyword evidence="3 6" id="KW-0812">Transmembrane</keyword>
<keyword evidence="5 6" id="KW-0472">Membrane</keyword>
<comment type="similarity">
    <text evidence="2">Belongs to the GtrA family.</text>
</comment>
<evidence type="ECO:0000313" key="9">
    <source>
        <dbReference type="Proteomes" id="UP000178835"/>
    </source>
</evidence>
<sequence>MAMTWRDLFFSLAAAFLTALFLLPTLINTGLYSRLPISPILLFALLPIAATLGMVSASFLGRKIRILWQFAKFGLVGMLNTAIDFGILNLLIATTGVTSGVGIILINATSFSTAVVNSYFWNKDWVFAGGRRANFITFFVVTLIGLLINTFIVYVLTTFVTPVLVGSDRLWANFAKVLATVLSLIWNFSGYKLIVFKR</sequence>
<feature type="transmembrane region" description="Helical" evidence="6">
    <location>
        <begin position="133"/>
        <end position="157"/>
    </location>
</feature>
<feature type="transmembrane region" description="Helical" evidence="6">
    <location>
        <begin position="39"/>
        <end position="61"/>
    </location>
</feature>
<feature type="transmembrane region" description="Helical" evidence="6">
    <location>
        <begin position="99"/>
        <end position="121"/>
    </location>
</feature>
<evidence type="ECO:0000256" key="4">
    <source>
        <dbReference type="ARBA" id="ARBA00022989"/>
    </source>
</evidence>
<evidence type="ECO:0000256" key="1">
    <source>
        <dbReference type="ARBA" id="ARBA00004141"/>
    </source>
</evidence>
<comment type="caution">
    <text evidence="8">The sequence shown here is derived from an EMBL/GenBank/DDBJ whole genome shotgun (WGS) entry which is preliminary data.</text>
</comment>
<dbReference type="InterPro" id="IPR007267">
    <property type="entry name" value="GtrA_DPMS_TM"/>
</dbReference>
<gene>
    <name evidence="8" type="ORF">A2919_00070</name>
</gene>
<dbReference type="Proteomes" id="UP000178835">
    <property type="component" value="Unassembled WGS sequence"/>
</dbReference>
<organism evidence="8 9">
    <name type="scientific">Candidatus Spechtbacteria bacterium RIFCSPLOWO2_01_FULL_43_12</name>
    <dbReference type="NCBI Taxonomy" id="1802162"/>
    <lineage>
        <taxon>Bacteria</taxon>
        <taxon>Candidatus Spechtiibacteriota</taxon>
    </lineage>
</organism>
<dbReference type="GO" id="GO:0000271">
    <property type="term" value="P:polysaccharide biosynthetic process"/>
    <property type="evidence" value="ECO:0007669"/>
    <property type="project" value="InterPro"/>
</dbReference>
<evidence type="ECO:0000256" key="3">
    <source>
        <dbReference type="ARBA" id="ARBA00022692"/>
    </source>
</evidence>
<evidence type="ECO:0000256" key="2">
    <source>
        <dbReference type="ARBA" id="ARBA00009399"/>
    </source>
</evidence>
<dbReference type="EMBL" id="MHOH01000010">
    <property type="protein sequence ID" value="OGZ60913.1"/>
    <property type="molecule type" value="Genomic_DNA"/>
</dbReference>
<dbReference type="AlphaFoldDB" id="A0A1G2HEK9"/>
<dbReference type="InterPro" id="IPR051401">
    <property type="entry name" value="GtrA_CellWall_Glycosyl"/>
</dbReference>
<feature type="domain" description="GtrA/DPMS transmembrane" evidence="7">
    <location>
        <begin position="72"/>
        <end position="196"/>
    </location>
</feature>
<protein>
    <recommendedName>
        <fullName evidence="7">GtrA/DPMS transmembrane domain-containing protein</fullName>
    </recommendedName>
</protein>
<proteinExistence type="inferred from homology"/>
<dbReference type="Pfam" id="PF04138">
    <property type="entry name" value="GtrA_DPMS_TM"/>
    <property type="match status" value="1"/>
</dbReference>
<dbReference type="PANTHER" id="PTHR38459">
    <property type="entry name" value="PROPHAGE BACTOPRENOL-LINKED GLUCOSE TRANSLOCASE HOMOLOG"/>
    <property type="match status" value="1"/>
</dbReference>
<dbReference type="PANTHER" id="PTHR38459:SF1">
    <property type="entry name" value="PROPHAGE BACTOPRENOL-LINKED GLUCOSE TRANSLOCASE HOMOLOG"/>
    <property type="match status" value="1"/>
</dbReference>
<feature type="transmembrane region" description="Helical" evidence="6">
    <location>
        <begin position="177"/>
        <end position="196"/>
    </location>
</feature>
<comment type="subcellular location">
    <subcellularLocation>
        <location evidence="1">Membrane</location>
        <topology evidence="1">Multi-pass membrane protein</topology>
    </subcellularLocation>
</comment>
<feature type="transmembrane region" description="Helical" evidence="6">
    <location>
        <begin position="73"/>
        <end position="93"/>
    </location>
</feature>
<evidence type="ECO:0000256" key="6">
    <source>
        <dbReference type="SAM" id="Phobius"/>
    </source>
</evidence>
<name>A0A1G2HEK9_9BACT</name>
<keyword evidence="4 6" id="KW-1133">Transmembrane helix</keyword>
<reference evidence="8 9" key="1">
    <citation type="journal article" date="2016" name="Nat. Commun.">
        <title>Thousands of microbial genomes shed light on interconnected biogeochemical processes in an aquifer system.</title>
        <authorList>
            <person name="Anantharaman K."/>
            <person name="Brown C.T."/>
            <person name="Hug L.A."/>
            <person name="Sharon I."/>
            <person name="Castelle C.J."/>
            <person name="Probst A.J."/>
            <person name="Thomas B.C."/>
            <person name="Singh A."/>
            <person name="Wilkins M.J."/>
            <person name="Karaoz U."/>
            <person name="Brodie E.L."/>
            <person name="Williams K.H."/>
            <person name="Hubbard S.S."/>
            <person name="Banfield J.F."/>
        </authorList>
    </citation>
    <scope>NUCLEOTIDE SEQUENCE [LARGE SCALE GENOMIC DNA]</scope>
</reference>
<evidence type="ECO:0000256" key="5">
    <source>
        <dbReference type="ARBA" id="ARBA00023136"/>
    </source>
</evidence>
<dbReference type="GO" id="GO:0005886">
    <property type="term" value="C:plasma membrane"/>
    <property type="evidence" value="ECO:0007669"/>
    <property type="project" value="TreeGrafter"/>
</dbReference>
<accession>A0A1G2HEK9</accession>
<evidence type="ECO:0000259" key="7">
    <source>
        <dbReference type="Pfam" id="PF04138"/>
    </source>
</evidence>
<evidence type="ECO:0000313" key="8">
    <source>
        <dbReference type="EMBL" id="OGZ60913.1"/>
    </source>
</evidence>